<dbReference type="PANTHER" id="PTHR43567">
    <property type="entry name" value="FLAVOREDOXIN-RELATED-RELATED"/>
    <property type="match status" value="1"/>
</dbReference>
<sequence length="233" mass="25591">MTSTSNGTEHATEHATQHPAGHVAVDPAILYFGTPVVLLSSTNDDGSTNLMPMSSVFWLGHHAVLGIGARSHTAHNLRRRPELVLNLASPAVVTHVDRLALTTGRSDVSPWKARAGYVFTPDKFAAASVTPLESATVRPQRVAECQVHLEAVVRQVRPLGARPGDDVDAARQLNVEAEVTRVWVDPAIRLAGHRDRIDPDRWRPLVMSFQKFYGLGDQVHPSRLATIDEDHYR</sequence>
<evidence type="ECO:0000313" key="5">
    <source>
        <dbReference type="EMBL" id="MCA5894822.1"/>
    </source>
</evidence>
<dbReference type="PANTHER" id="PTHR43567:SF1">
    <property type="entry name" value="FLAVOREDOXIN"/>
    <property type="match status" value="1"/>
</dbReference>
<dbReference type="InterPro" id="IPR052174">
    <property type="entry name" value="Flavoredoxin"/>
</dbReference>
<name>A0ABS7ZJZ0_9MICO</name>
<evidence type="ECO:0000259" key="4">
    <source>
        <dbReference type="Pfam" id="PF01613"/>
    </source>
</evidence>
<dbReference type="Gene3D" id="2.30.110.10">
    <property type="entry name" value="Electron Transport, Fmn-binding Protein, Chain A"/>
    <property type="match status" value="1"/>
</dbReference>
<comment type="caution">
    <text evidence="5">The sequence shown here is derived from an EMBL/GenBank/DDBJ whole genome shotgun (WGS) entry which is preliminary data.</text>
</comment>
<keyword evidence="2" id="KW-0285">Flavoprotein</keyword>
<dbReference type="InterPro" id="IPR002563">
    <property type="entry name" value="Flavin_Rdtase-like_dom"/>
</dbReference>
<keyword evidence="6" id="KW-1185">Reference proteome</keyword>
<comment type="similarity">
    <text evidence="3">Belongs to the flavoredoxin family.</text>
</comment>
<dbReference type="InterPro" id="IPR012349">
    <property type="entry name" value="Split_barrel_FMN-bd"/>
</dbReference>
<feature type="domain" description="Flavin reductase like" evidence="4">
    <location>
        <begin position="32"/>
        <end position="189"/>
    </location>
</feature>
<evidence type="ECO:0000313" key="6">
    <source>
        <dbReference type="Proteomes" id="UP001319870"/>
    </source>
</evidence>
<protein>
    <submittedName>
        <fullName evidence="5">Flavin reductase family protein</fullName>
    </submittedName>
</protein>
<proteinExistence type="inferred from homology"/>
<reference evidence="5 6" key="1">
    <citation type="submission" date="2021-09" db="EMBL/GenBank/DDBJ databases">
        <title>Isoptericola luteus sp. nov., a novel bacterium isolated from Harbin, the capital city of Heilongjiang province.</title>
        <authorList>
            <person name="Li J."/>
        </authorList>
    </citation>
    <scope>NUCLEOTIDE SEQUENCE [LARGE SCALE GENOMIC DNA]</scope>
    <source>
        <strain evidence="5 6">NEAU-Y5</strain>
    </source>
</reference>
<evidence type="ECO:0000256" key="2">
    <source>
        <dbReference type="ARBA" id="ARBA00022630"/>
    </source>
</evidence>
<evidence type="ECO:0000256" key="1">
    <source>
        <dbReference type="ARBA" id="ARBA00001917"/>
    </source>
</evidence>
<evidence type="ECO:0000256" key="3">
    <source>
        <dbReference type="ARBA" id="ARBA00038054"/>
    </source>
</evidence>
<dbReference type="EMBL" id="JAIXCQ010000013">
    <property type="protein sequence ID" value="MCA5894822.1"/>
    <property type="molecule type" value="Genomic_DNA"/>
</dbReference>
<accession>A0ABS7ZJZ0</accession>
<dbReference type="Pfam" id="PF01613">
    <property type="entry name" value="Flavin_Reduct"/>
    <property type="match status" value="1"/>
</dbReference>
<dbReference type="RefSeq" id="WP_225566557.1">
    <property type="nucleotide sequence ID" value="NZ_JAIXCQ010000013.1"/>
</dbReference>
<organism evidence="5 6">
    <name type="scientific">Isoptericola luteus</name>
    <dbReference type="NCBI Taxonomy" id="2879484"/>
    <lineage>
        <taxon>Bacteria</taxon>
        <taxon>Bacillati</taxon>
        <taxon>Actinomycetota</taxon>
        <taxon>Actinomycetes</taxon>
        <taxon>Micrococcales</taxon>
        <taxon>Promicromonosporaceae</taxon>
        <taxon>Isoptericola</taxon>
    </lineage>
</organism>
<dbReference type="SUPFAM" id="SSF50475">
    <property type="entry name" value="FMN-binding split barrel"/>
    <property type="match status" value="1"/>
</dbReference>
<dbReference type="Proteomes" id="UP001319870">
    <property type="component" value="Unassembled WGS sequence"/>
</dbReference>
<gene>
    <name evidence="5" type="ORF">LEP48_15890</name>
</gene>
<comment type="cofactor">
    <cofactor evidence="1">
        <name>FMN</name>
        <dbReference type="ChEBI" id="CHEBI:58210"/>
    </cofactor>
</comment>